<dbReference type="EMBL" id="DS235184">
    <property type="protein sequence ID" value="EEB13109.1"/>
    <property type="molecule type" value="Genomic_DNA"/>
</dbReference>
<organism>
    <name type="scientific">Pediculus humanus subsp. corporis</name>
    <name type="common">Body louse</name>
    <dbReference type="NCBI Taxonomy" id="121224"/>
    <lineage>
        <taxon>Eukaryota</taxon>
        <taxon>Metazoa</taxon>
        <taxon>Ecdysozoa</taxon>
        <taxon>Arthropoda</taxon>
        <taxon>Hexapoda</taxon>
        <taxon>Insecta</taxon>
        <taxon>Pterygota</taxon>
        <taxon>Neoptera</taxon>
        <taxon>Paraneoptera</taxon>
        <taxon>Psocodea</taxon>
        <taxon>Troctomorpha</taxon>
        <taxon>Phthiraptera</taxon>
        <taxon>Anoplura</taxon>
        <taxon>Pediculidae</taxon>
        <taxon>Pediculus</taxon>
    </lineage>
</organism>
<dbReference type="AlphaFoldDB" id="E0VIA3"/>
<dbReference type="RefSeq" id="XP_002425847.1">
    <property type="nucleotide sequence ID" value="XM_002425802.1"/>
</dbReference>
<dbReference type="GeneID" id="8237875"/>
<evidence type="ECO:0000256" key="1">
    <source>
        <dbReference type="SAM" id="MobiDB-lite"/>
    </source>
</evidence>
<reference evidence="2" key="1">
    <citation type="submission" date="2007-04" db="EMBL/GenBank/DDBJ databases">
        <title>Annotation of Pediculus humanus corporis strain USDA.</title>
        <authorList>
            <person name="Kirkness E."/>
            <person name="Hannick L."/>
            <person name="Hass B."/>
            <person name="Bruggner R."/>
            <person name="Lawson D."/>
            <person name="Bidwell S."/>
            <person name="Joardar V."/>
            <person name="Caler E."/>
            <person name="Walenz B."/>
            <person name="Inman J."/>
            <person name="Schobel S."/>
            <person name="Galinsky K."/>
            <person name="Amedeo P."/>
            <person name="Strausberg R."/>
        </authorList>
    </citation>
    <scope>NUCLEOTIDE SEQUENCE</scope>
    <source>
        <strain evidence="2">USDA</strain>
    </source>
</reference>
<keyword evidence="4" id="KW-1185">Reference proteome</keyword>
<proteinExistence type="predicted"/>
<dbReference type="KEGG" id="phu:Phum_PHUM222130"/>
<reference evidence="3" key="3">
    <citation type="submission" date="2020-05" db="UniProtKB">
        <authorList>
            <consortium name="EnsemblMetazoa"/>
        </authorList>
    </citation>
    <scope>IDENTIFICATION</scope>
    <source>
        <strain evidence="3">USDA</strain>
    </source>
</reference>
<gene>
    <name evidence="3" type="primary">8237875</name>
    <name evidence="2" type="ORF">Phum_PHUM222130</name>
</gene>
<dbReference type="Proteomes" id="UP000009046">
    <property type="component" value="Unassembled WGS sequence"/>
</dbReference>
<reference evidence="2" key="2">
    <citation type="submission" date="2007-04" db="EMBL/GenBank/DDBJ databases">
        <title>The genome of the human body louse.</title>
        <authorList>
            <consortium name="The Human Body Louse Genome Consortium"/>
            <person name="Kirkness E."/>
            <person name="Walenz B."/>
            <person name="Hass B."/>
            <person name="Bruggner R."/>
            <person name="Strausberg R."/>
        </authorList>
    </citation>
    <scope>NUCLEOTIDE SEQUENCE</scope>
    <source>
        <strain evidence="2">USDA</strain>
    </source>
</reference>
<dbReference type="HOGENOM" id="CLU_919205_0_0_1"/>
<name>E0VIA3_PEDHC</name>
<dbReference type="VEuPathDB" id="VectorBase:PHUM222130"/>
<feature type="compositionally biased region" description="Acidic residues" evidence="1">
    <location>
        <begin position="14"/>
        <end position="27"/>
    </location>
</feature>
<evidence type="ECO:0000313" key="3">
    <source>
        <dbReference type="EnsemblMetazoa" id="PHUM222130-PA"/>
    </source>
</evidence>
<sequence length="303" mass="35981">MYDPYKYTKTREDESNENDNFSIDEEEDKKKKGESLFSKNFFDYLINKSFNCNTNELKTPFDDYKTLLNTREYKTESSDEITDYASDQSNKFTQCNLPIDSEEVTITEELKPFLSNISVLLNELEINNCRESVEFKCLHNMLTKIIAFVTEIMKRPLSEHDPEKKTEFHKSLEKNLETILNVITDYRKNSVTDLDVGIREFKRIEREILQNEYHISEATKKWEERFKVLPECSNIDIRLANSILANEKLKAIIKFNQSQIKKYKKMIIEKEWTKHKQENDIAHYKKKLSKIDLTMENDVSNTK</sequence>
<dbReference type="EnsemblMetazoa" id="PHUM222130-RA">
    <property type="protein sequence ID" value="PHUM222130-PA"/>
    <property type="gene ID" value="PHUM222130"/>
</dbReference>
<dbReference type="InParanoid" id="E0VIA3"/>
<protein>
    <submittedName>
        <fullName evidence="2 3">Uncharacterized protein</fullName>
    </submittedName>
</protein>
<evidence type="ECO:0000313" key="2">
    <source>
        <dbReference type="EMBL" id="EEB13109.1"/>
    </source>
</evidence>
<dbReference type="CTD" id="8237875"/>
<feature type="region of interest" description="Disordered" evidence="1">
    <location>
        <begin position="1"/>
        <end position="27"/>
    </location>
</feature>
<dbReference type="EMBL" id="AAZO01002576">
    <property type="status" value="NOT_ANNOTATED_CDS"/>
    <property type="molecule type" value="Genomic_DNA"/>
</dbReference>
<evidence type="ECO:0000313" key="4">
    <source>
        <dbReference type="Proteomes" id="UP000009046"/>
    </source>
</evidence>
<accession>E0VIA3</accession>